<evidence type="ECO:0008006" key="3">
    <source>
        <dbReference type="Google" id="ProtNLM"/>
    </source>
</evidence>
<comment type="caution">
    <text evidence="1">The sequence shown here is derived from an EMBL/GenBank/DDBJ whole genome shotgun (WGS) entry which is preliminary data.</text>
</comment>
<keyword evidence="2" id="KW-1185">Reference proteome</keyword>
<protein>
    <recommendedName>
        <fullName evidence="3">HEPN domain-containing protein</fullName>
    </recommendedName>
</protein>
<accession>A0ABN3A600</accession>
<proteinExistence type="predicted"/>
<evidence type="ECO:0000313" key="2">
    <source>
        <dbReference type="Proteomes" id="UP001422759"/>
    </source>
</evidence>
<sequence>MKCEAALENLRVAYWAAGKALEAIRGGRLYRAAHGTFEAYCLEQWDVTPQYAGKLIRSWRIAEKMFESLGQNRTIWKQLFPRGWATDRHGNWSPYPSSTASMPPHCSTWP</sequence>
<evidence type="ECO:0000313" key="1">
    <source>
        <dbReference type="EMBL" id="GAA2154212.1"/>
    </source>
</evidence>
<gene>
    <name evidence="1" type="ORF">GCM10009760_52920</name>
</gene>
<reference evidence="1 2" key="1">
    <citation type="journal article" date="2019" name="Int. J. Syst. Evol. Microbiol.">
        <title>The Global Catalogue of Microorganisms (GCM) 10K type strain sequencing project: providing services to taxonomists for standard genome sequencing and annotation.</title>
        <authorList>
            <consortium name="The Broad Institute Genomics Platform"/>
            <consortium name="The Broad Institute Genome Sequencing Center for Infectious Disease"/>
            <person name="Wu L."/>
            <person name="Ma J."/>
        </authorList>
    </citation>
    <scope>NUCLEOTIDE SEQUENCE [LARGE SCALE GENOMIC DNA]</scope>
    <source>
        <strain evidence="1 2">JCM 14560</strain>
    </source>
</reference>
<dbReference type="EMBL" id="BAAANT010000041">
    <property type="protein sequence ID" value="GAA2154212.1"/>
    <property type="molecule type" value="Genomic_DNA"/>
</dbReference>
<organism evidence="1 2">
    <name type="scientific">Kitasatospora kazusensis</name>
    <dbReference type="NCBI Taxonomy" id="407974"/>
    <lineage>
        <taxon>Bacteria</taxon>
        <taxon>Bacillati</taxon>
        <taxon>Actinomycetota</taxon>
        <taxon>Actinomycetes</taxon>
        <taxon>Kitasatosporales</taxon>
        <taxon>Streptomycetaceae</taxon>
        <taxon>Kitasatospora</taxon>
    </lineage>
</organism>
<dbReference type="Proteomes" id="UP001422759">
    <property type="component" value="Unassembled WGS sequence"/>
</dbReference>
<name>A0ABN3A600_9ACTN</name>